<accession>B6EFC7</accession>
<proteinExistence type="predicted"/>
<organism evidence="2 3">
    <name type="scientific">Stygiolobus rod-shaped virus</name>
    <dbReference type="NCBI Taxonomy" id="537009"/>
    <lineage>
        <taxon>Viruses</taxon>
        <taxon>Adnaviria</taxon>
        <taxon>Zilligvirae</taxon>
        <taxon>Taleaviricota</taxon>
        <taxon>Tokiviricetes</taxon>
        <taxon>Ligamenvirales</taxon>
        <taxon>Rudiviridae</taxon>
        <taxon>Azorudivirus</taxon>
        <taxon>Azorudivirus furnasense</taxon>
        <taxon>Azorudivirus SRV</taxon>
    </lineage>
</organism>
<evidence type="ECO:0000313" key="2">
    <source>
        <dbReference type="EMBL" id="CAQ58462.1"/>
    </source>
</evidence>
<dbReference type="OrthoDB" id="17130at10239"/>
<name>B6EFC7_9VIRU</name>
<dbReference type="GeneID" id="20964534"/>
<protein>
    <submittedName>
        <fullName evidence="2">Uncharacterized protein</fullName>
    </submittedName>
</protein>
<keyword evidence="3" id="KW-1185">Reference proteome</keyword>
<feature type="region of interest" description="Disordered" evidence="1">
    <location>
        <begin position="90"/>
        <end position="116"/>
    </location>
</feature>
<reference evidence="2 3" key="1">
    <citation type="journal article" date="2008" name="J. Bacteriol.">
        <title>SRV, a new viral isolate from Stygiolobus and general properties of the crenarchaeal rudiviruses and their virus-host interactions.</title>
        <authorList>
            <person name="Vestergaard G."/>
            <person name="Shah S.A."/>
            <person name="Bize A."/>
            <person name="Reitberger W."/>
            <person name="Reuter M."/>
            <person name="Phan H."/>
            <person name="Briegel A."/>
            <person name="Rachel R."/>
            <person name="Garrett R.A."/>
            <person name="Prangishvili D."/>
        </authorList>
    </citation>
    <scope>NUCLEOTIDE SEQUENCE [LARGE SCALE GENOMIC DNA]</scope>
</reference>
<dbReference type="KEGG" id="vg:20964534"/>
<evidence type="ECO:0000256" key="1">
    <source>
        <dbReference type="SAM" id="MobiDB-lite"/>
    </source>
</evidence>
<evidence type="ECO:0000313" key="3">
    <source>
        <dbReference type="Proteomes" id="UP000203343"/>
    </source>
</evidence>
<feature type="compositionally biased region" description="Acidic residues" evidence="1">
    <location>
        <begin position="97"/>
        <end position="107"/>
    </location>
</feature>
<dbReference type="Proteomes" id="UP000203343">
    <property type="component" value="Segment"/>
</dbReference>
<dbReference type="RefSeq" id="YP_009094246.1">
    <property type="nucleotide sequence ID" value="NC_025375.1"/>
</dbReference>
<sequence length="116" mass="13550">MSKVDPFENVFGPVRLLVDKIKELESMGQIYGLSRYLSNSILIVKVQDFPMLCEAYIPGFSFYFQFILNKDSKTYQIYIEDFRIVYPTTPIEKSEPEQETEQQEEEKEVGPIHDGL</sequence>
<dbReference type="EMBL" id="FM164764">
    <property type="protein sequence ID" value="CAQ58462.1"/>
    <property type="molecule type" value="Genomic_DNA"/>
</dbReference>